<keyword evidence="1" id="KW-0732">Signal</keyword>
<evidence type="ECO:0000313" key="3">
    <source>
        <dbReference type="Proteomes" id="UP000799324"/>
    </source>
</evidence>
<gene>
    <name evidence="2" type="ORF">K491DRAFT_687202</name>
</gene>
<dbReference type="OrthoDB" id="5230873at2759"/>
<accession>A0A6A6TQU8</accession>
<dbReference type="EMBL" id="MU004292">
    <property type="protein sequence ID" value="KAF2661806.1"/>
    <property type="molecule type" value="Genomic_DNA"/>
</dbReference>
<dbReference type="Proteomes" id="UP000799324">
    <property type="component" value="Unassembled WGS sequence"/>
</dbReference>
<evidence type="ECO:0000313" key="2">
    <source>
        <dbReference type="EMBL" id="KAF2661806.1"/>
    </source>
</evidence>
<organism evidence="2 3">
    <name type="scientific">Lophiostoma macrostomum CBS 122681</name>
    <dbReference type="NCBI Taxonomy" id="1314788"/>
    <lineage>
        <taxon>Eukaryota</taxon>
        <taxon>Fungi</taxon>
        <taxon>Dikarya</taxon>
        <taxon>Ascomycota</taxon>
        <taxon>Pezizomycotina</taxon>
        <taxon>Dothideomycetes</taxon>
        <taxon>Pleosporomycetidae</taxon>
        <taxon>Pleosporales</taxon>
        <taxon>Lophiostomataceae</taxon>
        <taxon>Lophiostoma</taxon>
    </lineage>
</organism>
<feature type="signal peptide" evidence="1">
    <location>
        <begin position="1"/>
        <end position="20"/>
    </location>
</feature>
<reference evidence="2" key="1">
    <citation type="journal article" date="2020" name="Stud. Mycol.">
        <title>101 Dothideomycetes genomes: a test case for predicting lifestyles and emergence of pathogens.</title>
        <authorList>
            <person name="Haridas S."/>
            <person name="Albert R."/>
            <person name="Binder M."/>
            <person name="Bloem J."/>
            <person name="Labutti K."/>
            <person name="Salamov A."/>
            <person name="Andreopoulos B."/>
            <person name="Baker S."/>
            <person name="Barry K."/>
            <person name="Bills G."/>
            <person name="Bluhm B."/>
            <person name="Cannon C."/>
            <person name="Castanera R."/>
            <person name="Culley D."/>
            <person name="Daum C."/>
            <person name="Ezra D."/>
            <person name="Gonzalez J."/>
            <person name="Henrissat B."/>
            <person name="Kuo A."/>
            <person name="Liang C."/>
            <person name="Lipzen A."/>
            <person name="Lutzoni F."/>
            <person name="Magnuson J."/>
            <person name="Mondo S."/>
            <person name="Nolan M."/>
            <person name="Ohm R."/>
            <person name="Pangilinan J."/>
            <person name="Park H.-J."/>
            <person name="Ramirez L."/>
            <person name="Alfaro M."/>
            <person name="Sun H."/>
            <person name="Tritt A."/>
            <person name="Yoshinaga Y."/>
            <person name="Zwiers L.-H."/>
            <person name="Turgeon B."/>
            <person name="Goodwin S."/>
            <person name="Spatafora J."/>
            <person name="Crous P."/>
            <person name="Grigoriev I."/>
        </authorList>
    </citation>
    <scope>NUCLEOTIDE SEQUENCE</scope>
    <source>
        <strain evidence="2">CBS 122681</strain>
    </source>
</reference>
<dbReference type="AlphaFoldDB" id="A0A6A6TQU8"/>
<keyword evidence="3" id="KW-1185">Reference proteome</keyword>
<sequence length="181" mass="19387">MIFKVSLYAALLACIGTATSNQHMTDFKLYAYGSGLKPGLRLFYGDGLAYIGEKTPSFVTEAVNVTFSESVDGTEFVAKPDTSTAWDQELLYVVNSTDAFDSVGFATDGDNGTSSNTTSGFGLYGGWAFHQNGDGKIQMKFYATPTDDEDIYLVKWSAGGTQTSGDTPIALRTMAPTVITI</sequence>
<name>A0A6A6TQU8_9PLEO</name>
<evidence type="ECO:0000256" key="1">
    <source>
        <dbReference type="SAM" id="SignalP"/>
    </source>
</evidence>
<feature type="chain" id="PRO_5025598821" evidence="1">
    <location>
        <begin position="21"/>
        <end position="181"/>
    </location>
</feature>
<protein>
    <submittedName>
        <fullName evidence="2">Uncharacterized protein</fullName>
    </submittedName>
</protein>
<proteinExistence type="predicted"/>